<dbReference type="GO" id="GO:0048046">
    <property type="term" value="C:apoplast"/>
    <property type="evidence" value="ECO:0007669"/>
    <property type="project" value="UniProtKB-SubCell"/>
</dbReference>
<keyword evidence="6" id="KW-0732">Signal</keyword>
<comment type="subcellular location">
    <subcellularLocation>
        <location evidence="2">Secreted</location>
        <location evidence="2">Extracellular space</location>
        <location evidence="2">Apoplast</location>
    </subcellularLocation>
</comment>
<dbReference type="GO" id="GO:0006508">
    <property type="term" value="P:proteolysis"/>
    <property type="evidence" value="ECO:0007669"/>
    <property type="project" value="UniProtKB-KW"/>
</dbReference>
<dbReference type="AlphaFoldDB" id="A0A6J5WH83"/>
<dbReference type="SUPFAM" id="SSF52743">
    <property type="entry name" value="Subtilisin-like"/>
    <property type="match status" value="1"/>
</dbReference>
<feature type="active site" description="Charge relay system" evidence="9 10">
    <location>
        <position position="54"/>
    </location>
</feature>
<dbReference type="Gene3D" id="3.40.50.200">
    <property type="entry name" value="Peptidase S8/S53 domain"/>
    <property type="match status" value="1"/>
</dbReference>
<feature type="domain" description="Peptidase S8/S53" evidence="11">
    <location>
        <begin position="46"/>
        <end position="530"/>
    </location>
</feature>
<comment type="similarity">
    <text evidence="3 10">Belongs to the peptidase S8 family.</text>
</comment>
<dbReference type="PRINTS" id="PR00723">
    <property type="entry name" value="SUBTILISIN"/>
</dbReference>
<evidence type="ECO:0000256" key="4">
    <source>
        <dbReference type="ARBA" id="ARBA00022523"/>
    </source>
</evidence>
<evidence type="ECO:0000256" key="5">
    <source>
        <dbReference type="ARBA" id="ARBA00022670"/>
    </source>
</evidence>
<keyword evidence="13" id="KW-1185">Reference proteome</keyword>
<dbReference type="InterPro" id="IPR015500">
    <property type="entry name" value="Peptidase_S8_subtilisin-rel"/>
</dbReference>
<dbReference type="PROSITE" id="PS00138">
    <property type="entry name" value="SUBTILASE_SER"/>
    <property type="match status" value="1"/>
</dbReference>
<dbReference type="Pfam" id="PF00082">
    <property type="entry name" value="Peptidase_S8"/>
    <property type="match status" value="1"/>
</dbReference>
<protein>
    <recommendedName>
        <fullName evidence="11">Peptidase S8/S53 domain-containing protein</fullName>
    </recommendedName>
</protein>
<comment type="function">
    <text evidence="1">Required for arbuscular mycorrhiza (AM) development during AM symbiosis with AM fungi (e.g. Glomeromycota intraradices).</text>
</comment>
<evidence type="ECO:0000313" key="13">
    <source>
        <dbReference type="Proteomes" id="UP000507245"/>
    </source>
</evidence>
<evidence type="ECO:0000259" key="11">
    <source>
        <dbReference type="Pfam" id="PF00082"/>
    </source>
</evidence>
<dbReference type="EMBL" id="CAEKKB010000002">
    <property type="protein sequence ID" value="CAB4298992.1"/>
    <property type="molecule type" value="Genomic_DNA"/>
</dbReference>
<dbReference type="GO" id="GO:0004252">
    <property type="term" value="F:serine-type endopeptidase activity"/>
    <property type="evidence" value="ECO:0007669"/>
    <property type="project" value="UniProtKB-UniRule"/>
</dbReference>
<keyword evidence="7 10" id="KW-0378">Hydrolase</keyword>
<evidence type="ECO:0000313" key="12">
    <source>
        <dbReference type="EMBL" id="CAB4298992.1"/>
    </source>
</evidence>
<dbReference type="InterPro" id="IPR023828">
    <property type="entry name" value="Peptidase_S8_Ser-AS"/>
</dbReference>
<dbReference type="OrthoDB" id="10256524at2759"/>
<dbReference type="InterPro" id="IPR045051">
    <property type="entry name" value="SBT"/>
</dbReference>
<evidence type="ECO:0000256" key="3">
    <source>
        <dbReference type="ARBA" id="ARBA00011073"/>
    </source>
</evidence>
<evidence type="ECO:0000256" key="8">
    <source>
        <dbReference type="ARBA" id="ARBA00022825"/>
    </source>
</evidence>
<evidence type="ECO:0000256" key="1">
    <source>
        <dbReference type="ARBA" id="ARBA00002076"/>
    </source>
</evidence>
<evidence type="ECO:0000256" key="6">
    <source>
        <dbReference type="ARBA" id="ARBA00022729"/>
    </source>
</evidence>
<name>A0A6J5WH83_PRUAR</name>
<dbReference type="CDD" id="cd02120">
    <property type="entry name" value="PA_subtilisin_like"/>
    <property type="match status" value="1"/>
</dbReference>
<proteinExistence type="inferred from homology"/>
<evidence type="ECO:0000256" key="10">
    <source>
        <dbReference type="PROSITE-ProRule" id="PRU01240"/>
    </source>
</evidence>
<keyword evidence="5 10" id="KW-0645">Protease</keyword>
<dbReference type="Gene3D" id="3.50.30.30">
    <property type="match status" value="1"/>
</dbReference>
<feature type="active site" description="Charge relay system" evidence="9 10">
    <location>
        <position position="127"/>
    </location>
</feature>
<dbReference type="FunFam" id="3.50.30.30:FF:000005">
    <property type="entry name" value="subtilisin-like protease SBT1.5"/>
    <property type="match status" value="1"/>
</dbReference>
<keyword evidence="8 10" id="KW-0720">Serine protease</keyword>
<keyword evidence="4" id="KW-0052">Apoplast</keyword>
<feature type="active site" description="Charge relay system" evidence="9 10">
    <location>
        <position position="498"/>
    </location>
</feature>
<organism evidence="12 13">
    <name type="scientific">Prunus armeniaca</name>
    <name type="common">Apricot</name>
    <name type="synonym">Armeniaca vulgaris</name>
    <dbReference type="NCBI Taxonomy" id="36596"/>
    <lineage>
        <taxon>Eukaryota</taxon>
        <taxon>Viridiplantae</taxon>
        <taxon>Streptophyta</taxon>
        <taxon>Embryophyta</taxon>
        <taxon>Tracheophyta</taxon>
        <taxon>Spermatophyta</taxon>
        <taxon>Magnoliopsida</taxon>
        <taxon>eudicotyledons</taxon>
        <taxon>Gunneridae</taxon>
        <taxon>Pentapetalae</taxon>
        <taxon>rosids</taxon>
        <taxon>fabids</taxon>
        <taxon>Rosales</taxon>
        <taxon>Rosaceae</taxon>
        <taxon>Amygdaloideae</taxon>
        <taxon>Amygdaleae</taxon>
        <taxon>Prunus</taxon>
    </lineage>
</organism>
<dbReference type="Proteomes" id="UP000507245">
    <property type="component" value="Unassembled WGS sequence"/>
</dbReference>
<dbReference type="InterPro" id="IPR036852">
    <property type="entry name" value="Peptidase_S8/S53_dom_sf"/>
</dbReference>
<reference evidence="13" key="1">
    <citation type="journal article" date="2020" name="Genome Biol.">
        <title>Gamete binning: chromosome-level and haplotype-resolved genome assembly enabled by high-throughput single-cell sequencing of gamete genomes.</title>
        <authorList>
            <person name="Campoy J.A."/>
            <person name="Sun H."/>
            <person name="Goel M."/>
            <person name="Jiao W.-B."/>
            <person name="Folz-Donahue K."/>
            <person name="Wang N."/>
            <person name="Rubio M."/>
            <person name="Liu C."/>
            <person name="Kukat C."/>
            <person name="Ruiz D."/>
            <person name="Huettel B."/>
            <person name="Schneeberger K."/>
        </authorList>
    </citation>
    <scope>NUCLEOTIDE SEQUENCE [LARGE SCALE GENOMIC DNA]</scope>
    <source>
        <strain evidence="13">cv. Rojo Pasion</strain>
    </source>
</reference>
<evidence type="ECO:0000256" key="7">
    <source>
        <dbReference type="ARBA" id="ARBA00022801"/>
    </source>
</evidence>
<dbReference type="GO" id="GO:0009610">
    <property type="term" value="P:response to symbiotic fungus"/>
    <property type="evidence" value="ECO:0007669"/>
    <property type="project" value="UniProtKB-ARBA"/>
</dbReference>
<evidence type="ECO:0000256" key="2">
    <source>
        <dbReference type="ARBA" id="ARBA00004271"/>
    </source>
</evidence>
<accession>A0A6J5WH83</accession>
<dbReference type="PANTHER" id="PTHR10795">
    <property type="entry name" value="PROPROTEIN CONVERTASE SUBTILISIN/KEXIN"/>
    <property type="match status" value="1"/>
</dbReference>
<gene>
    <name evidence="12" type="ORF">ORAREDHAP_LOCUS12084</name>
</gene>
<evidence type="ECO:0000256" key="9">
    <source>
        <dbReference type="PIRSR" id="PIRSR615500-1"/>
    </source>
</evidence>
<sequence length="545" mass="58205">MGGGHDDVVSIFPDSILELHTTRSWDFLQAESGRLPSNKYQRGLSSDVIIGMIDTGIWPESSSFNDEGIGAVPSRWKGVCMEGSDFRKSNCNRKLIGARYYNVPWTRDGNQSSLAKTKGSPRDSVGHGTHTASIAAGVQVLNASYYGLALGTAKGGLPSARIACYKACSDVGCSGATILKAIDDSIRDGVDIISISIGISSLFQSDYLNDPIAIGAFHAEQMGVMVICSGGNDGPDPYTIVNTAPWIFTVAASNIDRDFQSNIVLGNGKIFTGSAINFSNLTRSRTYPLVFGKDVAGYYTPVSEARNCYPGSLDPKKVVGKIVVCVDDDPAVSRKIKKLVVEDAKAKGLILIDEAEKSVPFDSGIFPYTEVGNIAGFQILQYINSTKNPTATILPTVDVPRYRPAPAVAYFSSRGPAELTENILKDSSCSPLSSFSWFFYSFHVGFISHKNGLAHASNQPDIMAPGVAILAAVAPKNETGTVPNGKKPSTFSIKSGTSMACPHVTGAAAFIKSVHRRWTSSMIKSALMTTGILFKSLKVTCLVCN</sequence>
<dbReference type="InterPro" id="IPR000209">
    <property type="entry name" value="Peptidase_S8/S53_dom"/>
</dbReference>
<dbReference type="PROSITE" id="PS51892">
    <property type="entry name" value="SUBTILASE"/>
    <property type="match status" value="1"/>
</dbReference>